<evidence type="ECO:0000313" key="2">
    <source>
        <dbReference type="Proteomes" id="UP000292884"/>
    </source>
</evidence>
<dbReference type="RefSeq" id="WP_131553469.1">
    <property type="nucleotide sequence ID" value="NZ_SJSK01000003.1"/>
</dbReference>
<sequence length="190" mass="21466">MMKAAITFIILISSIITSYTQKEVKNENKTLASQQPPPLPEAKWLDSGKVKLAIDTTLTHKKGAFECDSVIIVDYNGAFGEHTYLPLNDKGQWIATIKKTKRLLEDQLNFIQIIFGSKSSFKNPKMVFCYEPRIGLIYYRNNKVIAQSAVCLSCCRMESTAKLGSGDNYASYNTETNEKIAKFYDQLNLQ</sequence>
<gene>
    <name evidence="1" type="ORF">EZ428_12310</name>
</gene>
<name>A0A4V2MIF1_9SPHI</name>
<keyword evidence="2" id="KW-1185">Reference proteome</keyword>
<proteinExistence type="predicted"/>
<protein>
    <submittedName>
        <fullName evidence="1">Uncharacterized protein</fullName>
    </submittedName>
</protein>
<dbReference type="EMBL" id="SJSK01000003">
    <property type="protein sequence ID" value="TCC90066.1"/>
    <property type="molecule type" value="Genomic_DNA"/>
</dbReference>
<dbReference type="OrthoDB" id="1492644at2"/>
<dbReference type="Proteomes" id="UP000292884">
    <property type="component" value="Unassembled WGS sequence"/>
</dbReference>
<comment type="caution">
    <text evidence="1">The sequence shown here is derived from an EMBL/GenBank/DDBJ whole genome shotgun (WGS) entry which is preliminary data.</text>
</comment>
<accession>A0A4V2MIF1</accession>
<evidence type="ECO:0000313" key="1">
    <source>
        <dbReference type="EMBL" id="TCC90066.1"/>
    </source>
</evidence>
<dbReference type="AlphaFoldDB" id="A0A4V2MIF1"/>
<reference evidence="1 2" key="1">
    <citation type="submission" date="2019-02" db="EMBL/GenBank/DDBJ databases">
        <title>Pedobacter sp. RP-1-13 sp. nov., isolated from Arctic soil.</title>
        <authorList>
            <person name="Dahal R.H."/>
        </authorList>
    </citation>
    <scope>NUCLEOTIDE SEQUENCE [LARGE SCALE GENOMIC DNA]</scope>
    <source>
        <strain evidence="1 2">RP-1-13</strain>
    </source>
</reference>
<organism evidence="1 2">
    <name type="scientific">Pedobacter frigiditerrae</name>
    <dbReference type="NCBI Taxonomy" id="2530452"/>
    <lineage>
        <taxon>Bacteria</taxon>
        <taxon>Pseudomonadati</taxon>
        <taxon>Bacteroidota</taxon>
        <taxon>Sphingobacteriia</taxon>
        <taxon>Sphingobacteriales</taxon>
        <taxon>Sphingobacteriaceae</taxon>
        <taxon>Pedobacter</taxon>
    </lineage>
</organism>